<feature type="domain" description="AB hydrolase-1" evidence="1">
    <location>
        <begin position="107"/>
        <end position="289"/>
    </location>
</feature>
<dbReference type="Proteomes" id="UP000093757">
    <property type="component" value="Unassembled WGS sequence"/>
</dbReference>
<proteinExistence type="predicted"/>
<protein>
    <recommendedName>
        <fullName evidence="1">AB hydrolase-1 domain-containing protein</fullName>
    </recommendedName>
</protein>
<reference evidence="3 5" key="1">
    <citation type="submission" date="2016-01" db="EMBL/GenBank/DDBJ databases">
        <title>The new phylogeny of the genus Mycobacterium.</title>
        <authorList>
            <person name="Tarcisio F."/>
            <person name="Conor M."/>
            <person name="Antonella G."/>
            <person name="Elisabetta G."/>
            <person name="Giulia F.S."/>
            <person name="Sara T."/>
            <person name="Anna F."/>
            <person name="Clotilde B."/>
            <person name="Roberto B."/>
            <person name="Veronica D.S."/>
            <person name="Fabio R."/>
            <person name="Monica P."/>
            <person name="Olivier J."/>
            <person name="Enrico T."/>
            <person name="Nicola S."/>
        </authorList>
    </citation>
    <scope>NUCLEOTIDE SEQUENCE [LARGE SCALE GENOMIC DNA]</scope>
    <source>
        <strain evidence="3 5">DSM 44160</strain>
    </source>
</reference>
<dbReference type="RefSeq" id="WP_065136021.1">
    <property type="nucleotide sequence ID" value="NZ_JACKSU010000054.1"/>
</dbReference>
<evidence type="ECO:0000259" key="1">
    <source>
        <dbReference type="Pfam" id="PF00561"/>
    </source>
</evidence>
<dbReference type="Gene3D" id="3.40.50.1820">
    <property type="entry name" value="alpha/beta hydrolase"/>
    <property type="match status" value="1"/>
</dbReference>
<comment type="caution">
    <text evidence="2">The sequence shown here is derived from an EMBL/GenBank/DDBJ whole genome shotgun (WGS) entry which is preliminary data.</text>
</comment>
<dbReference type="AlphaFoldDB" id="A0A1A6BBG1"/>
<accession>A0A1A6BBG1</accession>
<dbReference type="Pfam" id="PF00561">
    <property type="entry name" value="Abhydrolase_1"/>
    <property type="match status" value="1"/>
</dbReference>
<keyword evidence="5" id="KW-1185">Reference proteome</keyword>
<sequence length="348" mass="37280">MDSESVPDESRIEFYESYFRAHHGLSCSLFTASDGERLHVYTAGPDAASAILLCNAPGMSVEFVRPLAHRLAGAFRVITWESRELPGVYHDAQSLRHLMDRQVRDGLEVLAHFGVSGAKLLGWSAGTRIALEIASIWDGAASSLVLMNGAYPTELAELTALTRKYADDLQPGPTGSDDTPARAVETGAIFMTRDLSGARPGSNAAAMYPFGPPQRPAENIRAYAKLLLSQADNALDLSKLPYVPALILTCDGDVTSPPSSSTRFASEVPLKAQCISFPAGDHFSLYWDPRFIDAVDDFVKCSELTETASSPDVAATPRFGKVATSTVGAGERITVAALSKRSPTRALA</sequence>
<evidence type="ECO:0000313" key="3">
    <source>
        <dbReference type="EMBL" id="ORV70289.1"/>
    </source>
</evidence>
<name>A0A1A6BBG1_MYCGO</name>
<dbReference type="EMBL" id="MAEM01000433">
    <property type="protein sequence ID" value="OBR99667.1"/>
    <property type="molecule type" value="Genomic_DNA"/>
</dbReference>
<dbReference type="InterPro" id="IPR000073">
    <property type="entry name" value="AB_hydrolase_1"/>
</dbReference>
<dbReference type="Proteomes" id="UP000193928">
    <property type="component" value="Unassembled WGS sequence"/>
</dbReference>
<dbReference type="SUPFAM" id="SSF53474">
    <property type="entry name" value="alpha/beta-Hydrolases"/>
    <property type="match status" value="1"/>
</dbReference>
<evidence type="ECO:0000313" key="5">
    <source>
        <dbReference type="Proteomes" id="UP000193928"/>
    </source>
</evidence>
<organism evidence="2 4">
    <name type="scientific">Mycobacterium gordonae</name>
    <dbReference type="NCBI Taxonomy" id="1778"/>
    <lineage>
        <taxon>Bacteria</taxon>
        <taxon>Bacillati</taxon>
        <taxon>Actinomycetota</taxon>
        <taxon>Actinomycetes</taxon>
        <taxon>Mycobacteriales</taxon>
        <taxon>Mycobacteriaceae</taxon>
        <taxon>Mycobacterium</taxon>
    </lineage>
</organism>
<dbReference type="GO" id="GO:0003824">
    <property type="term" value="F:catalytic activity"/>
    <property type="evidence" value="ECO:0007669"/>
    <property type="project" value="UniProtKB-ARBA"/>
</dbReference>
<dbReference type="EMBL" id="LQOY01000227">
    <property type="protein sequence ID" value="ORV70289.1"/>
    <property type="molecule type" value="Genomic_DNA"/>
</dbReference>
<evidence type="ECO:0000313" key="2">
    <source>
        <dbReference type="EMBL" id="OBR99667.1"/>
    </source>
</evidence>
<evidence type="ECO:0000313" key="4">
    <source>
        <dbReference type="Proteomes" id="UP000093757"/>
    </source>
</evidence>
<dbReference type="InterPro" id="IPR029058">
    <property type="entry name" value="AB_hydrolase_fold"/>
</dbReference>
<reference evidence="2 4" key="2">
    <citation type="submission" date="2016-06" db="EMBL/GenBank/DDBJ databases">
        <authorList>
            <person name="Kjaerup R.B."/>
            <person name="Dalgaard T.S."/>
            <person name="Juul-Madsen H.R."/>
        </authorList>
    </citation>
    <scope>NUCLEOTIDE SEQUENCE [LARGE SCALE GENOMIC DNA]</scope>
    <source>
        <strain evidence="2 4">1245752.6</strain>
    </source>
</reference>
<dbReference type="OrthoDB" id="4774364at2"/>
<gene>
    <name evidence="2" type="ORF">A9W98_29430</name>
    <name evidence="3" type="ORF">AWC08_05640</name>
</gene>